<keyword evidence="3" id="KW-1185">Reference proteome</keyword>
<dbReference type="EMBL" id="JAGTJJ010000033">
    <property type="protein sequence ID" value="MDC3985930.1"/>
    <property type="molecule type" value="Genomic_DNA"/>
</dbReference>
<gene>
    <name evidence="2" type="ORF">KEG57_35950</name>
</gene>
<comment type="caution">
    <text evidence="2">The sequence shown here is derived from an EMBL/GenBank/DDBJ whole genome shotgun (WGS) entry which is preliminary data.</text>
</comment>
<dbReference type="Pfam" id="PF12532">
    <property type="entry name" value="DUF3732"/>
    <property type="match status" value="1"/>
</dbReference>
<protein>
    <submittedName>
        <fullName evidence="2">DUF3732 domain-containing protein</fullName>
    </submittedName>
</protein>
<evidence type="ECO:0000313" key="2">
    <source>
        <dbReference type="EMBL" id="MDC3985930.1"/>
    </source>
</evidence>
<evidence type="ECO:0000256" key="1">
    <source>
        <dbReference type="SAM" id="Coils"/>
    </source>
</evidence>
<accession>A0A9X3XB08</accession>
<dbReference type="RefSeq" id="WP_272459298.1">
    <property type="nucleotide sequence ID" value="NZ_JAGTJJ010000033.1"/>
</dbReference>
<name>A0A9X3XB08_9BACT</name>
<reference evidence="2 3" key="1">
    <citation type="submission" date="2021-04" db="EMBL/GenBank/DDBJ databases">
        <title>Genome analysis of Polyangium sp.</title>
        <authorList>
            <person name="Li Y."/>
            <person name="Wang J."/>
        </authorList>
    </citation>
    <scope>NUCLEOTIDE SEQUENCE [LARGE SCALE GENOMIC DNA]</scope>
    <source>
        <strain evidence="2 3">SDU14</strain>
    </source>
</reference>
<evidence type="ECO:0000313" key="3">
    <source>
        <dbReference type="Proteomes" id="UP001151081"/>
    </source>
</evidence>
<keyword evidence="1" id="KW-0175">Coiled coil</keyword>
<proteinExistence type="predicted"/>
<organism evidence="2 3">
    <name type="scientific">Polyangium jinanense</name>
    <dbReference type="NCBI Taxonomy" id="2829994"/>
    <lineage>
        <taxon>Bacteria</taxon>
        <taxon>Pseudomonadati</taxon>
        <taxon>Myxococcota</taxon>
        <taxon>Polyangia</taxon>
        <taxon>Polyangiales</taxon>
        <taxon>Polyangiaceae</taxon>
        <taxon>Polyangium</taxon>
    </lineage>
</organism>
<feature type="coiled-coil region" evidence="1">
    <location>
        <begin position="278"/>
        <end position="305"/>
    </location>
</feature>
<sequence>MKPFLKEIVILGRNGKLRRIEFGPGVNIITGVGSKGKSAILHIFEYCLGATTCRIPLGKVRDFAAWFFLVLYVRDVPVIIGRRAPPATGQASDEAYFDANAHPSIPPSVEANASIKTACAWLAKHLNLPQPAFRFGTDEVVHGHVETSDLLPLLLQPQSIIATEELFLRTGRLLDKERWAEIVKIALGIISPELLALRAQRARLQKDKDAAEKRRREYEREHKAVLQRAQLVWQRGSFGGVVPDKHLQSMDDVRVEVGRLQEGATVEFQSGASNQTRFAELETQSQSARREINRIESELKQIARLRSASRDVQQSLDKQSTRLRVVDLLGAPLHEEIPCPLCGSKLGPSTEDTLAELRASLDEDLAYVRNIPPELDAAEKKLHQQLEKESARLQDIDTQLRALQQQGIAPTLTEERVQRERFIGAIMQHVEWAPTKSAADSEVDVLRMRAQIDEIDKKIHETATERSEVDVAQSLCARVTKLAGEFERLQLGDGVLAFDPTYSTIQRVNGSVRESLPVLGGAESFVMYHLCALLGLHEQFLEGSFVPPLLMIDQPSQTYFPTESDKKETDRKAVKAIYDLLFRVAERHKDRLQIIALDHADFSSEDGRFHAARKYDWHGEDGLIEED</sequence>
<dbReference type="AlphaFoldDB" id="A0A9X3XB08"/>
<feature type="coiled-coil region" evidence="1">
    <location>
        <begin position="194"/>
        <end position="228"/>
    </location>
</feature>
<dbReference type="Proteomes" id="UP001151081">
    <property type="component" value="Unassembled WGS sequence"/>
</dbReference>
<dbReference type="InterPro" id="IPR022205">
    <property type="entry name" value="DUF3732"/>
</dbReference>